<keyword evidence="3" id="KW-1185">Reference proteome</keyword>
<reference evidence="2" key="2">
    <citation type="submission" date="2025-09" db="UniProtKB">
        <authorList>
            <consortium name="Ensembl"/>
        </authorList>
    </citation>
    <scope>IDENTIFICATION</scope>
</reference>
<dbReference type="Ensembl" id="ENSEBUT00000021751.1">
    <property type="protein sequence ID" value="ENSEBUP00000021175.1"/>
    <property type="gene ID" value="ENSEBUG00000013090.1"/>
</dbReference>
<dbReference type="AlphaFoldDB" id="A0A8C4QW09"/>
<sequence>MSCAQFPTDVELCLQAKEFNIHDEVFEMMGTNHQNESGMQSTDESSSSPVTLLFLGYKSVEDPNATCQALGIPPALHAERIVVEDAEELTAEVMPTLTKTTGKTRASTLPAGIPPPKPARTFATSERLVAVKVGSAEPKIDTQILTPSAMASSDGTLTMATSGSRREKTRHQCCVLL</sequence>
<proteinExistence type="predicted"/>
<dbReference type="GO" id="GO:0008360">
    <property type="term" value="P:regulation of cell shape"/>
    <property type="evidence" value="ECO:0007669"/>
    <property type="project" value="InterPro"/>
</dbReference>
<evidence type="ECO:0000313" key="3">
    <source>
        <dbReference type="Proteomes" id="UP000694388"/>
    </source>
</evidence>
<dbReference type="Proteomes" id="UP000694388">
    <property type="component" value="Unplaced"/>
</dbReference>
<accession>A0A8C4QW09</accession>
<keyword evidence="1" id="KW-0175">Coiled coil</keyword>
<name>A0A8C4QW09_EPTBU</name>
<organism evidence="2 3">
    <name type="scientific">Eptatretus burgeri</name>
    <name type="common">Inshore hagfish</name>
    <dbReference type="NCBI Taxonomy" id="7764"/>
    <lineage>
        <taxon>Eukaryota</taxon>
        <taxon>Metazoa</taxon>
        <taxon>Chordata</taxon>
        <taxon>Craniata</taxon>
        <taxon>Vertebrata</taxon>
        <taxon>Cyclostomata</taxon>
        <taxon>Myxini</taxon>
        <taxon>Myxiniformes</taxon>
        <taxon>Myxinidae</taxon>
        <taxon>Eptatretinae</taxon>
        <taxon>Eptatretus</taxon>
    </lineage>
</organism>
<evidence type="ECO:0000256" key="1">
    <source>
        <dbReference type="ARBA" id="ARBA00023054"/>
    </source>
</evidence>
<protein>
    <submittedName>
        <fullName evidence="2">Uncharacterized protein</fullName>
    </submittedName>
</protein>
<evidence type="ECO:0000313" key="2">
    <source>
        <dbReference type="Ensembl" id="ENSEBUP00000021175.1"/>
    </source>
</evidence>
<dbReference type="InterPro" id="IPR004965">
    <property type="entry name" value="Paralemmin"/>
</dbReference>
<dbReference type="Pfam" id="PF03285">
    <property type="entry name" value="Paralemmin"/>
    <property type="match status" value="1"/>
</dbReference>
<dbReference type="GO" id="GO:0016020">
    <property type="term" value="C:membrane"/>
    <property type="evidence" value="ECO:0007669"/>
    <property type="project" value="InterPro"/>
</dbReference>
<reference evidence="2" key="1">
    <citation type="submission" date="2025-08" db="UniProtKB">
        <authorList>
            <consortium name="Ensembl"/>
        </authorList>
    </citation>
    <scope>IDENTIFICATION</scope>
</reference>